<evidence type="ECO:0000256" key="1">
    <source>
        <dbReference type="ARBA" id="ARBA00023002"/>
    </source>
</evidence>
<dbReference type="EC" id="1.1.1.47" evidence="2"/>
<comment type="caution">
    <text evidence="2">The sequence shown here is derived from an EMBL/GenBank/DDBJ whole genome shotgun (WGS) entry which is preliminary data.</text>
</comment>
<dbReference type="Pfam" id="PF13561">
    <property type="entry name" value="adh_short_C2"/>
    <property type="match status" value="1"/>
</dbReference>
<dbReference type="FunFam" id="3.40.50.720:FF:000084">
    <property type="entry name" value="Short-chain dehydrogenase reductase"/>
    <property type="match status" value="1"/>
</dbReference>
<reference evidence="2" key="1">
    <citation type="submission" date="2020-09" db="EMBL/GenBank/DDBJ databases">
        <title>A novel bacterium of genus Paenibacillus, isolated from South China Sea.</title>
        <authorList>
            <person name="Huang H."/>
            <person name="Mo K."/>
            <person name="Hu Y."/>
        </authorList>
    </citation>
    <scope>NUCLEOTIDE SEQUENCE</scope>
    <source>
        <strain evidence="2">IB182496</strain>
    </source>
</reference>
<evidence type="ECO:0000313" key="2">
    <source>
        <dbReference type="EMBL" id="MBD2847930.1"/>
    </source>
</evidence>
<dbReference type="PANTHER" id="PTHR43639">
    <property type="entry name" value="OXIDOREDUCTASE, SHORT-CHAIN DEHYDROGENASE/REDUCTASE FAMILY (AFU_ORTHOLOGUE AFUA_5G02870)"/>
    <property type="match status" value="1"/>
</dbReference>
<dbReference type="PRINTS" id="PR00080">
    <property type="entry name" value="SDRFAMILY"/>
</dbReference>
<protein>
    <submittedName>
        <fullName evidence="2">Glucose 1-dehydrogenase</fullName>
        <ecNumber evidence="2">1.1.1.47</ecNumber>
    </submittedName>
</protein>
<dbReference type="GO" id="GO:0047936">
    <property type="term" value="F:glucose 1-dehydrogenase [NAD(P)+] activity"/>
    <property type="evidence" value="ECO:0007669"/>
    <property type="project" value="UniProtKB-EC"/>
</dbReference>
<accession>A0A927BYG9</accession>
<dbReference type="Gene3D" id="3.40.50.720">
    <property type="entry name" value="NAD(P)-binding Rossmann-like Domain"/>
    <property type="match status" value="1"/>
</dbReference>
<dbReference type="EMBL" id="JACXIZ010000047">
    <property type="protein sequence ID" value="MBD2847930.1"/>
    <property type="molecule type" value="Genomic_DNA"/>
</dbReference>
<dbReference type="PANTHER" id="PTHR43639:SF9">
    <property type="entry name" value="BLL5898 PROTEIN"/>
    <property type="match status" value="1"/>
</dbReference>
<dbReference type="NCBIfam" id="NF005559">
    <property type="entry name" value="PRK07231.1"/>
    <property type="match status" value="1"/>
</dbReference>
<evidence type="ECO:0000313" key="3">
    <source>
        <dbReference type="Proteomes" id="UP000621560"/>
    </source>
</evidence>
<keyword evidence="3" id="KW-1185">Reference proteome</keyword>
<dbReference type="CDD" id="cd05233">
    <property type="entry name" value="SDR_c"/>
    <property type="match status" value="1"/>
</dbReference>
<dbReference type="InterPro" id="IPR036291">
    <property type="entry name" value="NAD(P)-bd_dom_sf"/>
</dbReference>
<name>A0A927BYG9_9BACL</name>
<dbReference type="Proteomes" id="UP000621560">
    <property type="component" value="Unassembled WGS sequence"/>
</dbReference>
<dbReference type="RefSeq" id="WP_190921031.1">
    <property type="nucleotide sequence ID" value="NZ_JACXIZ010000047.1"/>
</dbReference>
<proteinExistence type="predicted"/>
<dbReference type="PRINTS" id="PR00081">
    <property type="entry name" value="GDHRDH"/>
</dbReference>
<dbReference type="SUPFAM" id="SSF51735">
    <property type="entry name" value="NAD(P)-binding Rossmann-fold domains"/>
    <property type="match status" value="1"/>
</dbReference>
<sequence length="256" mass="26979">MRLTGKTAIVTGAGSGIGDAIARRFAREGAAVVLADLSESGEAVAAAIREAGGQAHFVQADLRQESEAQRLAEETHRRYGALHALVNNAGVTGTTTVTTATDEEWERVMTINLKGAWYCCKHAIPLMAAAGGGSIVNMSSTHVLRTQYNHFPYHAAKGGMQAMTLGICVDFGGQGIRANNLLPGFVMTPLARRFLDGFDDPARKERTMLDAHPLGRLGTPEDVAAAAAFLCSDDAAFISGTSLVVDGGRSAYQKSD</sequence>
<dbReference type="AlphaFoldDB" id="A0A927BYG9"/>
<organism evidence="2 3">
    <name type="scientific">Paenibacillus sabuli</name>
    <dbReference type="NCBI Taxonomy" id="2772509"/>
    <lineage>
        <taxon>Bacteria</taxon>
        <taxon>Bacillati</taxon>
        <taxon>Bacillota</taxon>
        <taxon>Bacilli</taxon>
        <taxon>Bacillales</taxon>
        <taxon>Paenibacillaceae</taxon>
        <taxon>Paenibacillus</taxon>
    </lineage>
</organism>
<keyword evidence="1 2" id="KW-0560">Oxidoreductase</keyword>
<dbReference type="GO" id="GO:0008206">
    <property type="term" value="P:bile acid metabolic process"/>
    <property type="evidence" value="ECO:0007669"/>
    <property type="project" value="UniProtKB-ARBA"/>
</dbReference>
<gene>
    <name evidence="2" type="ORF">IDH44_22270</name>
</gene>
<dbReference type="InterPro" id="IPR002347">
    <property type="entry name" value="SDR_fam"/>
</dbReference>